<reference evidence="10" key="2">
    <citation type="submission" date="2020-09" db="EMBL/GenBank/DDBJ databases">
        <authorList>
            <person name="Sun Q."/>
            <person name="Kim S."/>
        </authorList>
    </citation>
    <scope>NUCLEOTIDE SEQUENCE</scope>
    <source>
        <strain evidence="10">KCTC 32255</strain>
    </source>
</reference>
<feature type="binding site" evidence="7">
    <location>
        <position position="16"/>
    </location>
    <ligand>
        <name>FAD</name>
        <dbReference type="ChEBI" id="CHEBI:57692"/>
    </ligand>
</feature>
<keyword evidence="11" id="KW-1185">Reference proteome</keyword>
<dbReference type="RefSeq" id="WP_189622548.1">
    <property type="nucleotide sequence ID" value="NZ_BMZA01000033.1"/>
</dbReference>
<dbReference type="InterPro" id="IPR036188">
    <property type="entry name" value="FAD/NAD-bd_sf"/>
</dbReference>
<evidence type="ECO:0000313" key="10">
    <source>
        <dbReference type="EMBL" id="GGZ17187.1"/>
    </source>
</evidence>
<feature type="binding site" evidence="7">
    <location>
        <begin position="367"/>
        <end position="369"/>
    </location>
    <ligand>
        <name>FAD</name>
        <dbReference type="ChEBI" id="CHEBI:57692"/>
    </ligand>
</feature>
<evidence type="ECO:0000256" key="4">
    <source>
        <dbReference type="ARBA" id="ARBA00022827"/>
    </source>
</evidence>
<comment type="similarity">
    <text evidence="2">Belongs to the ferredoxin--NADP reductase type 1 family.</text>
</comment>
<dbReference type="InterPro" id="IPR055275">
    <property type="entry name" value="Ferredox_Rdtase"/>
</dbReference>
<feature type="domain" description="FAD/NAD(P)-binding" evidence="9">
    <location>
        <begin position="7"/>
        <end position="166"/>
    </location>
</feature>
<dbReference type="PRINTS" id="PR00419">
    <property type="entry name" value="ADXRDTASE"/>
</dbReference>
<dbReference type="SUPFAM" id="SSF51971">
    <property type="entry name" value="Nucleotide-binding domain"/>
    <property type="match status" value="2"/>
</dbReference>
<feature type="binding site" evidence="7">
    <location>
        <position position="360"/>
    </location>
    <ligand>
        <name>FAD</name>
        <dbReference type="ChEBI" id="CHEBI:57692"/>
    </ligand>
</feature>
<dbReference type="GO" id="GO:0016491">
    <property type="term" value="F:oxidoreductase activity"/>
    <property type="evidence" value="ECO:0007669"/>
    <property type="project" value="UniProtKB-KW"/>
</dbReference>
<keyword evidence="6" id="KW-0560">Oxidoreductase</keyword>
<feature type="binding site" evidence="7">
    <location>
        <position position="83"/>
    </location>
    <ligand>
        <name>FAD</name>
        <dbReference type="ChEBI" id="CHEBI:57692"/>
    </ligand>
</feature>
<dbReference type="AlphaFoldDB" id="A0A918UKX6"/>
<evidence type="ECO:0000256" key="7">
    <source>
        <dbReference type="PIRSR" id="PIRSR000362-1"/>
    </source>
</evidence>
<evidence type="ECO:0000256" key="5">
    <source>
        <dbReference type="ARBA" id="ARBA00022857"/>
    </source>
</evidence>
<feature type="binding site" evidence="8">
    <location>
        <begin position="154"/>
        <end position="157"/>
    </location>
    <ligand>
        <name>NADP(+)</name>
        <dbReference type="ChEBI" id="CHEBI:58349"/>
    </ligand>
</feature>
<keyword evidence="3" id="KW-0285">Flavoprotein</keyword>
<keyword evidence="4 7" id="KW-0274">FAD</keyword>
<keyword evidence="5 8" id="KW-0521">NADP</keyword>
<feature type="binding site" evidence="7">
    <location>
        <position position="46"/>
    </location>
    <ligand>
        <name>FAD</name>
        <dbReference type="ChEBI" id="CHEBI:57692"/>
    </ligand>
</feature>
<dbReference type="PIRSF" id="PIRSF000362">
    <property type="entry name" value="FNR"/>
    <property type="match status" value="1"/>
</dbReference>
<evidence type="ECO:0000259" key="9">
    <source>
        <dbReference type="Pfam" id="PF07992"/>
    </source>
</evidence>
<dbReference type="Pfam" id="PF07992">
    <property type="entry name" value="Pyr_redox_2"/>
    <property type="match status" value="1"/>
</dbReference>
<evidence type="ECO:0000256" key="8">
    <source>
        <dbReference type="PIRSR" id="PIRSR000362-2"/>
    </source>
</evidence>
<evidence type="ECO:0000256" key="6">
    <source>
        <dbReference type="ARBA" id="ARBA00023002"/>
    </source>
</evidence>
<gene>
    <name evidence="10" type="ORF">GCM10011614_34670</name>
</gene>
<evidence type="ECO:0000256" key="1">
    <source>
        <dbReference type="ARBA" id="ARBA00001974"/>
    </source>
</evidence>
<feature type="binding site" evidence="8">
    <location>
        <position position="367"/>
    </location>
    <ligand>
        <name>NADP(+)</name>
        <dbReference type="ChEBI" id="CHEBI:58349"/>
    </ligand>
</feature>
<dbReference type="EMBL" id="BMZA01000033">
    <property type="protein sequence ID" value="GGZ17187.1"/>
    <property type="molecule type" value="Genomic_DNA"/>
</dbReference>
<accession>A0A918UKX6</accession>
<dbReference type="InterPro" id="IPR021163">
    <property type="entry name" value="Ferredox_Rdtase_adrenod"/>
</dbReference>
<dbReference type="PANTHER" id="PTHR48467">
    <property type="entry name" value="GLUTAMATE SYNTHASE 1 [NADH], CHLOROPLASTIC-LIKE"/>
    <property type="match status" value="1"/>
</dbReference>
<reference evidence="10" key="1">
    <citation type="journal article" date="2014" name="Int. J. Syst. Evol. Microbiol.">
        <title>Complete genome sequence of Corynebacterium casei LMG S-19264T (=DSM 44701T), isolated from a smear-ripened cheese.</title>
        <authorList>
            <consortium name="US DOE Joint Genome Institute (JGI-PGF)"/>
            <person name="Walter F."/>
            <person name="Albersmeier A."/>
            <person name="Kalinowski J."/>
            <person name="Ruckert C."/>
        </authorList>
    </citation>
    <scope>NUCLEOTIDE SEQUENCE</scope>
    <source>
        <strain evidence="10">KCTC 32255</strain>
    </source>
</reference>
<feature type="binding site" evidence="8">
    <location>
        <begin position="198"/>
        <end position="199"/>
    </location>
    <ligand>
        <name>NADP(+)</name>
        <dbReference type="ChEBI" id="CHEBI:58349"/>
    </ligand>
</feature>
<sequence>MTSGRLSVAVVGAGPAGLYATEQLLRYQGGAVSVDVIDRLPTPWGLIRGGVAPDHPEKKQIVDRLFSFVLNDERVRFIGNVEIGKTISLEEISACYDAVIVAPGASGNGRLGILGEDLPGSWQANDFVGFYNGHPDQSDLPFDLTGDRAVIVGNGNVALDLARILMTPPAELRKTDIADHAIDALMQSNIREVVLLGRRGPMDGAFHNPELEELAHLTDVDIEVTGAIVPDETDAELAGAEWHVRRKMKTLRNLAGRPRREAGRKIVFRFWSSPLAFEGNGRVERLLLADTFPAISANEAIHRPLHESTLDTGFVLRAIGYRGASVPGLPYDERLSVITNVAGRVMTNDGPMAGVYVAGWAKRGCRGVIGSNRICSAETVANLLEDWEEGKLLPPISSANSALEAIAQKHPLVSGSGWRRINHAELAAGRAEGRPRRKITNRDDLISCAATGRT</sequence>
<protein>
    <submittedName>
        <fullName evidence="10">NADPH-ferredoxin reductase FprA</fullName>
    </submittedName>
</protein>
<dbReference type="InterPro" id="IPR023753">
    <property type="entry name" value="FAD/NAD-binding_dom"/>
</dbReference>
<dbReference type="Gene3D" id="3.50.50.60">
    <property type="entry name" value="FAD/NAD(P)-binding domain"/>
    <property type="match status" value="1"/>
</dbReference>
<comment type="cofactor">
    <cofactor evidence="1 7">
        <name>FAD</name>
        <dbReference type="ChEBI" id="CHEBI:57692"/>
    </cofactor>
</comment>
<feature type="binding site" evidence="8">
    <location>
        <position position="210"/>
    </location>
    <ligand>
        <name>NADP(+)</name>
        <dbReference type="ChEBI" id="CHEBI:58349"/>
    </ligand>
</feature>
<comment type="caution">
    <text evidence="10">The sequence shown here is derived from an EMBL/GenBank/DDBJ whole genome shotgun (WGS) entry which is preliminary data.</text>
</comment>
<name>A0A918UKX6_9SPHN</name>
<proteinExistence type="inferred from homology"/>
<dbReference type="Gene3D" id="3.40.50.720">
    <property type="entry name" value="NAD(P)-binding Rossmann-like Domain"/>
    <property type="match status" value="1"/>
</dbReference>
<dbReference type="Proteomes" id="UP000648075">
    <property type="component" value="Unassembled WGS sequence"/>
</dbReference>
<evidence type="ECO:0000313" key="11">
    <source>
        <dbReference type="Proteomes" id="UP000648075"/>
    </source>
</evidence>
<evidence type="ECO:0000256" key="3">
    <source>
        <dbReference type="ARBA" id="ARBA00022630"/>
    </source>
</evidence>
<organism evidence="10 11">
    <name type="scientific">Novosphingobium colocasiae</name>
    <dbReference type="NCBI Taxonomy" id="1256513"/>
    <lineage>
        <taxon>Bacteria</taxon>
        <taxon>Pseudomonadati</taxon>
        <taxon>Pseudomonadota</taxon>
        <taxon>Alphaproteobacteria</taxon>
        <taxon>Sphingomonadales</taxon>
        <taxon>Sphingomonadaceae</taxon>
        <taxon>Novosphingobium</taxon>
    </lineage>
</organism>
<dbReference type="PANTHER" id="PTHR48467:SF1">
    <property type="entry name" value="GLUTAMATE SYNTHASE 1 [NADH], CHLOROPLASTIC-LIKE"/>
    <property type="match status" value="1"/>
</dbReference>
<evidence type="ECO:0000256" key="2">
    <source>
        <dbReference type="ARBA" id="ARBA00008312"/>
    </source>
</evidence>